<accession>A0A0F9T427</accession>
<organism evidence="1">
    <name type="scientific">marine sediment metagenome</name>
    <dbReference type="NCBI Taxonomy" id="412755"/>
    <lineage>
        <taxon>unclassified sequences</taxon>
        <taxon>metagenomes</taxon>
        <taxon>ecological metagenomes</taxon>
    </lineage>
</organism>
<evidence type="ECO:0008006" key="2">
    <source>
        <dbReference type="Google" id="ProtNLM"/>
    </source>
</evidence>
<proteinExistence type="predicted"/>
<dbReference type="EMBL" id="LAZR01000301">
    <property type="protein sequence ID" value="KKN75995.1"/>
    <property type="molecule type" value="Genomic_DNA"/>
</dbReference>
<dbReference type="AlphaFoldDB" id="A0A0F9T427"/>
<sequence length="393" mass="41159">MPAPFGVTPTGFSAKTLEELLTEIETEERSEISSTLDTSASSPVGQLNGIFASKLRELWELAQAAYDSFNPDNVSDFSQTVLALITGTQRRGATKSQVLADVDLDAGTYAPGDLIAHVTGDPDSRFVNVNEIVSPGGAPPSNPGELFEAESTGPVVALAGTLIVIAEPVVGWNDVSNPADATEGEGIESDVALRIRREEELARVGSSTVDAIRADVAQVDKVISVNVFENTTLLVDANGLPGKSFEAVIFDGVAPTANDDEIAQAIWDSKPAGIEAFGSESGTATDTQGVDHIINFSRAVVKNVFIEFDLTTEIPPFVLVDLKQAVADFGDKIQGIGDDVILSAYCVPVFGVPGVIDLVGTTAGFVTPTDGSANLPIGPREIADLDTSRITVI</sequence>
<protein>
    <recommendedName>
        <fullName evidence="2">Baseplate protein J-like domain-containing protein</fullName>
    </recommendedName>
</protein>
<evidence type="ECO:0000313" key="1">
    <source>
        <dbReference type="EMBL" id="KKN75995.1"/>
    </source>
</evidence>
<name>A0A0F9T427_9ZZZZ</name>
<gene>
    <name evidence="1" type="ORF">LCGC14_0375520</name>
</gene>
<comment type="caution">
    <text evidence="1">The sequence shown here is derived from an EMBL/GenBank/DDBJ whole genome shotgun (WGS) entry which is preliminary data.</text>
</comment>
<reference evidence="1" key="1">
    <citation type="journal article" date="2015" name="Nature">
        <title>Complex archaea that bridge the gap between prokaryotes and eukaryotes.</title>
        <authorList>
            <person name="Spang A."/>
            <person name="Saw J.H."/>
            <person name="Jorgensen S.L."/>
            <person name="Zaremba-Niedzwiedzka K."/>
            <person name="Martijn J."/>
            <person name="Lind A.E."/>
            <person name="van Eijk R."/>
            <person name="Schleper C."/>
            <person name="Guy L."/>
            <person name="Ettema T.J."/>
        </authorList>
    </citation>
    <scope>NUCLEOTIDE SEQUENCE</scope>
</reference>